<evidence type="ECO:0000313" key="1">
    <source>
        <dbReference type="EMBL" id="KAH7856010.1"/>
    </source>
</evidence>
<evidence type="ECO:0000313" key="2">
    <source>
        <dbReference type="Proteomes" id="UP000828048"/>
    </source>
</evidence>
<dbReference type="EMBL" id="CM037161">
    <property type="protein sequence ID" value="KAH7856010.1"/>
    <property type="molecule type" value="Genomic_DNA"/>
</dbReference>
<organism evidence="1 2">
    <name type="scientific">Vaccinium darrowii</name>
    <dbReference type="NCBI Taxonomy" id="229202"/>
    <lineage>
        <taxon>Eukaryota</taxon>
        <taxon>Viridiplantae</taxon>
        <taxon>Streptophyta</taxon>
        <taxon>Embryophyta</taxon>
        <taxon>Tracheophyta</taxon>
        <taxon>Spermatophyta</taxon>
        <taxon>Magnoliopsida</taxon>
        <taxon>eudicotyledons</taxon>
        <taxon>Gunneridae</taxon>
        <taxon>Pentapetalae</taxon>
        <taxon>asterids</taxon>
        <taxon>Ericales</taxon>
        <taxon>Ericaceae</taxon>
        <taxon>Vaccinioideae</taxon>
        <taxon>Vaccinieae</taxon>
        <taxon>Vaccinium</taxon>
    </lineage>
</organism>
<accession>A0ACB7YR85</accession>
<name>A0ACB7YR85_9ERIC</name>
<dbReference type="Proteomes" id="UP000828048">
    <property type="component" value="Chromosome 11"/>
</dbReference>
<keyword evidence="2" id="KW-1185">Reference proteome</keyword>
<gene>
    <name evidence="1" type="ORF">Vadar_031563</name>
</gene>
<proteinExistence type="predicted"/>
<sequence>MASRVAVIGCLVVIAAVVMGAAADTYTVGDSLGWTVPPGGRIAYSVWADKQTFEVGDTLVFNWTGTHNVARVSTKAEFDNCTTTNLIGSIQTTSPANFTLESNVTHYYICTIDSHCSLGQKLEVTFGNGASPLAAGAFSVVLLALAVSLLSHM</sequence>
<comment type="caution">
    <text evidence="1">The sequence shown here is derived from an EMBL/GenBank/DDBJ whole genome shotgun (WGS) entry which is preliminary data.</text>
</comment>
<reference evidence="1 2" key="1">
    <citation type="journal article" date="2021" name="Hortic Res">
        <title>High-quality reference genome and annotation aids understanding of berry development for evergreen blueberry (Vaccinium darrowii).</title>
        <authorList>
            <person name="Yu J."/>
            <person name="Hulse-Kemp A.M."/>
            <person name="Babiker E."/>
            <person name="Staton M."/>
        </authorList>
    </citation>
    <scope>NUCLEOTIDE SEQUENCE [LARGE SCALE GENOMIC DNA]</scope>
    <source>
        <strain evidence="2">cv. NJ 8807/NJ 8810</strain>
        <tissue evidence="1">Young leaf</tissue>
    </source>
</reference>
<protein>
    <submittedName>
        <fullName evidence="1">Uncharacterized protein</fullName>
    </submittedName>
</protein>